<protein>
    <submittedName>
        <fullName evidence="1">Uncharacterized protein</fullName>
    </submittedName>
</protein>
<comment type="caution">
    <text evidence="1">The sequence shown here is derived from an EMBL/GenBank/DDBJ whole genome shotgun (WGS) entry which is preliminary data.</text>
</comment>
<gene>
    <name evidence="1" type="ORF">M2280_005759</name>
</gene>
<accession>A0ABT6MM08</accession>
<evidence type="ECO:0000313" key="2">
    <source>
        <dbReference type="Proteomes" id="UP001160334"/>
    </source>
</evidence>
<organism evidence="1 2">
    <name type="scientific">Prescottella agglutinans</name>
    <dbReference type="NCBI Taxonomy" id="1644129"/>
    <lineage>
        <taxon>Bacteria</taxon>
        <taxon>Bacillati</taxon>
        <taxon>Actinomycetota</taxon>
        <taxon>Actinomycetes</taxon>
        <taxon>Mycobacteriales</taxon>
        <taxon>Nocardiaceae</taxon>
        <taxon>Prescottella</taxon>
    </lineage>
</organism>
<reference evidence="1 2" key="1">
    <citation type="submission" date="2023-04" db="EMBL/GenBank/DDBJ databases">
        <title>Forest soil microbial communities from Buena Vista Peninsula, Colon Province, Panama.</title>
        <authorList>
            <person name="Bouskill N."/>
        </authorList>
    </citation>
    <scope>NUCLEOTIDE SEQUENCE [LARGE SCALE GENOMIC DNA]</scope>
    <source>
        <strain evidence="1 2">CFH S0262</strain>
    </source>
</reference>
<dbReference type="Proteomes" id="UP001160334">
    <property type="component" value="Unassembled WGS sequence"/>
</dbReference>
<name>A0ABT6MM08_9NOCA</name>
<dbReference type="EMBL" id="JARXVC010000023">
    <property type="protein sequence ID" value="MDH6284499.1"/>
    <property type="molecule type" value="Genomic_DNA"/>
</dbReference>
<keyword evidence="2" id="KW-1185">Reference proteome</keyword>
<evidence type="ECO:0000313" key="1">
    <source>
        <dbReference type="EMBL" id="MDH6284499.1"/>
    </source>
</evidence>
<proteinExistence type="predicted"/>
<sequence length="36" mass="3790">MAEARVTLDPVRLQVPTEDPTALPAGSISSIVENVL</sequence>